<dbReference type="InterPro" id="IPR015168">
    <property type="entry name" value="SsuA/THI5"/>
</dbReference>
<dbReference type="Proteomes" id="UP001283341">
    <property type="component" value="Unassembled WGS sequence"/>
</dbReference>
<proteinExistence type="predicted"/>
<evidence type="ECO:0000256" key="1">
    <source>
        <dbReference type="SAM" id="SignalP"/>
    </source>
</evidence>
<comment type="caution">
    <text evidence="3">The sequence shown here is derived from an EMBL/GenBank/DDBJ whole genome shotgun (WGS) entry which is preliminary data.</text>
</comment>
<dbReference type="Gene3D" id="3.40.190.10">
    <property type="entry name" value="Periplasmic binding protein-like II"/>
    <property type="match status" value="1"/>
</dbReference>
<dbReference type="AlphaFoldDB" id="A0AAE0I3K3"/>
<feature type="signal peptide" evidence="1">
    <location>
        <begin position="1"/>
        <end position="26"/>
    </location>
</feature>
<evidence type="ECO:0000259" key="2">
    <source>
        <dbReference type="Pfam" id="PF09084"/>
    </source>
</evidence>
<sequence>MARSSHTRFLPLFLFLSVISPTTTTAMITVAARGFLLEATPLVVAMQDYYTASNGTFISDLPDLWQNRNVDLDAGAEVHVLHDAPGHADLRIVTTVAEVYYRIVANNASGTIHGPADLKGKRIGVVANTTSEYFAYRYLRDVAGLKDDEYTLVGASGGQGLCYSLPCGNGTLPKMLALGQIDALTAYEPTTELAAMTIGEKNAVMFRNDSLYRELSVMYTTQAKLDDPVTRKEIVRFLKALGKVQETFATEPTKVWDRVASITNRGMSVQLLERIWGLTRWSGGLPADMVDLLAEEDEYIARDKTLKRTAMTRERIASHIDSGPLAEVANKLDEGVNLRGLR</sequence>
<dbReference type="EMBL" id="JAUEDM010000004">
    <property type="protein sequence ID" value="KAK3317932.1"/>
    <property type="molecule type" value="Genomic_DNA"/>
</dbReference>
<accession>A0AAE0I3K3</accession>
<keyword evidence="4" id="KW-1185">Reference proteome</keyword>
<feature type="chain" id="PRO_5042123256" description="SsuA/THI5-like domain-containing protein" evidence="1">
    <location>
        <begin position="27"/>
        <end position="342"/>
    </location>
</feature>
<evidence type="ECO:0000313" key="4">
    <source>
        <dbReference type="Proteomes" id="UP001283341"/>
    </source>
</evidence>
<keyword evidence="1" id="KW-0732">Signal</keyword>
<name>A0AAE0I3K3_9PEZI</name>
<reference evidence="3" key="1">
    <citation type="journal article" date="2023" name="Mol. Phylogenet. Evol.">
        <title>Genome-scale phylogeny and comparative genomics of the fungal order Sordariales.</title>
        <authorList>
            <person name="Hensen N."/>
            <person name="Bonometti L."/>
            <person name="Westerberg I."/>
            <person name="Brannstrom I.O."/>
            <person name="Guillou S."/>
            <person name="Cros-Aarteil S."/>
            <person name="Calhoun S."/>
            <person name="Haridas S."/>
            <person name="Kuo A."/>
            <person name="Mondo S."/>
            <person name="Pangilinan J."/>
            <person name="Riley R."/>
            <person name="LaButti K."/>
            <person name="Andreopoulos B."/>
            <person name="Lipzen A."/>
            <person name="Chen C."/>
            <person name="Yan M."/>
            <person name="Daum C."/>
            <person name="Ng V."/>
            <person name="Clum A."/>
            <person name="Steindorff A."/>
            <person name="Ohm R.A."/>
            <person name="Martin F."/>
            <person name="Silar P."/>
            <person name="Natvig D.O."/>
            <person name="Lalanne C."/>
            <person name="Gautier V."/>
            <person name="Ament-Velasquez S.L."/>
            <person name="Kruys A."/>
            <person name="Hutchinson M.I."/>
            <person name="Powell A.J."/>
            <person name="Barry K."/>
            <person name="Miller A.N."/>
            <person name="Grigoriev I.V."/>
            <person name="Debuchy R."/>
            <person name="Gladieux P."/>
            <person name="Hiltunen Thoren M."/>
            <person name="Johannesson H."/>
        </authorList>
    </citation>
    <scope>NUCLEOTIDE SEQUENCE</scope>
    <source>
        <strain evidence="3">CBS 118394</strain>
    </source>
</reference>
<dbReference type="SUPFAM" id="SSF53850">
    <property type="entry name" value="Periplasmic binding protein-like II"/>
    <property type="match status" value="1"/>
</dbReference>
<feature type="domain" description="SsuA/THI5-like" evidence="2">
    <location>
        <begin position="63"/>
        <end position="252"/>
    </location>
</feature>
<organism evidence="3 4">
    <name type="scientific">Apodospora peruviana</name>
    <dbReference type="NCBI Taxonomy" id="516989"/>
    <lineage>
        <taxon>Eukaryota</taxon>
        <taxon>Fungi</taxon>
        <taxon>Dikarya</taxon>
        <taxon>Ascomycota</taxon>
        <taxon>Pezizomycotina</taxon>
        <taxon>Sordariomycetes</taxon>
        <taxon>Sordariomycetidae</taxon>
        <taxon>Sordariales</taxon>
        <taxon>Lasiosphaeriaceae</taxon>
        <taxon>Apodospora</taxon>
    </lineage>
</organism>
<gene>
    <name evidence="3" type="ORF">B0H66DRAFT_581915</name>
</gene>
<reference evidence="3" key="2">
    <citation type="submission" date="2023-06" db="EMBL/GenBank/DDBJ databases">
        <authorList>
            <consortium name="Lawrence Berkeley National Laboratory"/>
            <person name="Haridas S."/>
            <person name="Hensen N."/>
            <person name="Bonometti L."/>
            <person name="Westerberg I."/>
            <person name="Brannstrom I.O."/>
            <person name="Guillou S."/>
            <person name="Cros-Aarteil S."/>
            <person name="Calhoun S."/>
            <person name="Kuo A."/>
            <person name="Mondo S."/>
            <person name="Pangilinan J."/>
            <person name="Riley R."/>
            <person name="Labutti K."/>
            <person name="Andreopoulos B."/>
            <person name="Lipzen A."/>
            <person name="Chen C."/>
            <person name="Yanf M."/>
            <person name="Daum C."/>
            <person name="Ng V."/>
            <person name="Clum A."/>
            <person name="Steindorff A."/>
            <person name="Ohm R."/>
            <person name="Martin F."/>
            <person name="Silar P."/>
            <person name="Natvig D."/>
            <person name="Lalanne C."/>
            <person name="Gautier V."/>
            <person name="Ament-Velasquez S.L."/>
            <person name="Kruys A."/>
            <person name="Hutchinson M.I."/>
            <person name="Powell A.J."/>
            <person name="Barry K."/>
            <person name="Miller A.N."/>
            <person name="Grigoriev I.V."/>
            <person name="Debuchy R."/>
            <person name="Gladieux P."/>
            <person name="Thoren M.H."/>
            <person name="Johannesson H."/>
        </authorList>
    </citation>
    <scope>NUCLEOTIDE SEQUENCE</scope>
    <source>
        <strain evidence="3">CBS 118394</strain>
    </source>
</reference>
<dbReference type="Pfam" id="PF09084">
    <property type="entry name" value="NMT1"/>
    <property type="match status" value="1"/>
</dbReference>
<dbReference type="PANTHER" id="PTHR30024">
    <property type="entry name" value="ALIPHATIC SULFONATES-BINDING PROTEIN-RELATED"/>
    <property type="match status" value="1"/>
</dbReference>
<dbReference type="PANTHER" id="PTHR30024:SF42">
    <property type="entry name" value="ALIPHATIC SULFONATES-BINDING PROTEIN-RELATED"/>
    <property type="match status" value="1"/>
</dbReference>
<evidence type="ECO:0000313" key="3">
    <source>
        <dbReference type="EMBL" id="KAK3317932.1"/>
    </source>
</evidence>
<protein>
    <recommendedName>
        <fullName evidence="2">SsuA/THI5-like domain-containing protein</fullName>
    </recommendedName>
</protein>